<feature type="compositionally biased region" description="Acidic residues" evidence="1">
    <location>
        <begin position="194"/>
        <end position="206"/>
    </location>
</feature>
<accession>A0A8K1FNA6</accession>
<keyword evidence="2" id="KW-0472">Membrane</keyword>
<keyword evidence="4" id="KW-1185">Reference proteome</keyword>
<dbReference type="OrthoDB" id="71860at2759"/>
<dbReference type="InterPro" id="IPR050818">
    <property type="entry name" value="KCNH_animal-type"/>
</dbReference>
<dbReference type="EMBL" id="SPLM01000001">
    <property type="protein sequence ID" value="TMW69181.1"/>
    <property type="molecule type" value="Genomic_DNA"/>
</dbReference>
<feature type="region of interest" description="Disordered" evidence="1">
    <location>
        <begin position="716"/>
        <end position="737"/>
    </location>
</feature>
<evidence type="ECO:0000313" key="4">
    <source>
        <dbReference type="Proteomes" id="UP000794436"/>
    </source>
</evidence>
<dbReference type="Proteomes" id="UP000794436">
    <property type="component" value="Unassembled WGS sequence"/>
</dbReference>
<evidence type="ECO:0000256" key="1">
    <source>
        <dbReference type="SAM" id="MobiDB-lite"/>
    </source>
</evidence>
<feature type="region of interest" description="Disordered" evidence="1">
    <location>
        <begin position="758"/>
        <end position="779"/>
    </location>
</feature>
<sequence length="779" mass="86274">MPGKGGKKGGDNKQAEKKEAPPAADNKKGGKKGGNHQRHSAAFFFLFIFFFFCVVFSLVLMLRDEDLRPLALHAIAPVDKRPPARRFLVPRKATQLTSSSAIAAVGDVVHLGRKRPWTTHNEPINFDPFSDSDWFALLIQDPVTNADARSEPQQLGRFRQWLQTQFPRVIETFQALGLLHPPLQQASQPQTPAAEEENDEENEVGEEGNNKDYVAMHQRRRLAQQTAWQMLLQHLRLLAVAPGETIVTQDVTLTKDVFFVLSGTCELVFRPKFLKHLLTKTKERTSVSSISPSSPTKHDSFVSSPRRLSLSTLHSDKAAVHAATSTQYSLRQLSSGDYFGVESAVFAFPHHIVSAISHGAWYRNIIGVTTQACLHVVTLSFTVLERIRAVIHASLSPSVSPTLPPFPGCRFQDDDVNFLRETFVFQSCKPHRLAFLATQLRLLHVPQHEYLFTTGQRVAVYLVKRGQLRVFSPEKVHTAAASDSKDSEELPVTTETRHVELEILQVHDMIGLLEAAMLQPLFTTYCLAATTDVQVYVLPPSALLAVLQLEATAANHVVDHVTKHHAWYKARKFTALNRYNKQTAFNLSASTQRKSPLPCSRCGWSGHTSTSSLCVRASSPKAVIASHLSGGKNAADALAASTRSSRTQQRLGLVKKRRGGSMVMMNASTAAGTGSLLPGLASFLVARDPNRTDMDSDTDEMAQSELERALDRLDTALDGRPHTSPARPLSQSPQRRSSIFNLREEALRVVTRISTARATTAPEYQQSPRVRRGRVSPQI</sequence>
<reference evidence="3" key="1">
    <citation type="submission" date="2019-03" db="EMBL/GenBank/DDBJ databases">
        <title>Long read genome sequence of the mycoparasitic Pythium oligandrum ATCC 38472 isolated from sugarbeet rhizosphere.</title>
        <authorList>
            <person name="Gaulin E."/>
        </authorList>
    </citation>
    <scope>NUCLEOTIDE SEQUENCE</scope>
    <source>
        <strain evidence="3">ATCC 38472_TT</strain>
    </source>
</reference>
<evidence type="ECO:0000313" key="3">
    <source>
        <dbReference type="EMBL" id="TMW69181.1"/>
    </source>
</evidence>
<evidence type="ECO:0000256" key="2">
    <source>
        <dbReference type="SAM" id="Phobius"/>
    </source>
</evidence>
<dbReference type="InterPro" id="IPR014710">
    <property type="entry name" value="RmlC-like_jellyroll"/>
</dbReference>
<gene>
    <name evidence="3" type="ORF">Poli38472_001337</name>
</gene>
<evidence type="ECO:0008006" key="5">
    <source>
        <dbReference type="Google" id="ProtNLM"/>
    </source>
</evidence>
<protein>
    <recommendedName>
        <fullName evidence="5">Cyclic nucleotide-binding domain-containing protein</fullName>
    </recommendedName>
</protein>
<proteinExistence type="predicted"/>
<dbReference type="SUPFAM" id="SSF51206">
    <property type="entry name" value="cAMP-binding domain-like"/>
    <property type="match status" value="2"/>
</dbReference>
<comment type="caution">
    <text evidence="3">The sequence shown here is derived from an EMBL/GenBank/DDBJ whole genome shotgun (WGS) entry which is preliminary data.</text>
</comment>
<feature type="compositionally biased region" description="Polar residues" evidence="1">
    <location>
        <begin position="758"/>
        <end position="768"/>
    </location>
</feature>
<dbReference type="InterPro" id="IPR018490">
    <property type="entry name" value="cNMP-bd_dom_sf"/>
</dbReference>
<dbReference type="PANTHER" id="PTHR10217:SF435">
    <property type="entry name" value="POTASSIUM VOLTAGE-GATED CHANNEL PROTEIN EAG"/>
    <property type="match status" value="1"/>
</dbReference>
<keyword evidence="2" id="KW-1133">Transmembrane helix</keyword>
<feature type="compositionally biased region" description="Low complexity" evidence="1">
    <location>
        <begin position="724"/>
        <end position="737"/>
    </location>
</feature>
<feature type="transmembrane region" description="Helical" evidence="2">
    <location>
        <begin position="41"/>
        <end position="62"/>
    </location>
</feature>
<dbReference type="Gene3D" id="2.60.120.10">
    <property type="entry name" value="Jelly Rolls"/>
    <property type="match status" value="2"/>
</dbReference>
<feature type="compositionally biased region" description="Basic residues" evidence="1">
    <location>
        <begin position="769"/>
        <end position="779"/>
    </location>
</feature>
<dbReference type="GO" id="GO:0042391">
    <property type="term" value="P:regulation of membrane potential"/>
    <property type="evidence" value="ECO:0007669"/>
    <property type="project" value="TreeGrafter"/>
</dbReference>
<feature type="region of interest" description="Disordered" evidence="1">
    <location>
        <begin position="184"/>
        <end position="210"/>
    </location>
</feature>
<dbReference type="AlphaFoldDB" id="A0A8K1FNA6"/>
<dbReference type="PANTHER" id="PTHR10217">
    <property type="entry name" value="VOLTAGE AND LIGAND GATED POTASSIUM CHANNEL"/>
    <property type="match status" value="1"/>
</dbReference>
<keyword evidence="2" id="KW-0812">Transmembrane</keyword>
<feature type="region of interest" description="Disordered" evidence="1">
    <location>
        <begin position="1"/>
        <end position="33"/>
    </location>
</feature>
<feature type="compositionally biased region" description="Basic and acidic residues" evidence="1">
    <location>
        <begin position="8"/>
        <end position="28"/>
    </location>
</feature>
<dbReference type="CDD" id="cd00038">
    <property type="entry name" value="CAP_ED"/>
    <property type="match status" value="1"/>
</dbReference>
<dbReference type="GO" id="GO:0005886">
    <property type="term" value="C:plasma membrane"/>
    <property type="evidence" value="ECO:0007669"/>
    <property type="project" value="TreeGrafter"/>
</dbReference>
<organism evidence="3 4">
    <name type="scientific">Pythium oligandrum</name>
    <name type="common">Mycoparasitic fungus</name>
    <dbReference type="NCBI Taxonomy" id="41045"/>
    <lineage>
        <taxon>Eukaryota</taxon>
        <taxon>Sar</taxon>
        <taxon>Stramenopiles</taxon>
        <taxon>Oomycota</taxon>
        <taxon>Peronosporomycetes</taxon>
        <taxon>Pythiales</taxon>
        <taxon>Pythiaceae</taxon>
        <taxon>Pythium</taxon>
    </lineage>
</organism>
<name>A0A8K1FNA6_PYTOL</name>
<dbReference type="InterPro" id="IPR000595">
    <property type="entry name" value="cNMP-bd_dom"/>
</dbReference>
<dbReference type="GO" id="GO:0005249">
    <property type="term" value="F:voltage-gated potassium channel activity"/>
    <property type="evidence" value="ECO:0007669"/>
    <property type="project" value="TreeGrafter"/>
</dbReference>